<keyword evidence="2" id="KW-0472">Membrane</keyword>
<dbReference type="RefSeq" id="WP_173571215.1">
    <property type="nucleotide sequence ID" value="NZ_WOSY01000024.1"/>
</dbReference>
<feature type="transmembrane region" description="Helical" evidence="2">
    <location>
        <begin position="56"/>
        <end position="74"/>
    </location>
</feature>
<feature type="compositionally biased region" description="Pro residues" evidence="1">
    <location>
        <begin position="78"/>
        <end position="94"/>
    </location>
</feature>
<accession>A0ABX0K2Q8</accession>
<evidence type="ECO:0000256" key="2">
    <source>
        <dbReference type="SAM" id="Phobius"/>
    </source>
</evidence>
<dbReference type="Proteomes" id="UP000631653">
    <property type="component" value="Unassembled WGS sequence"/>
</dbReference>
<feature type="region of interest" description="Disordered" evidence="1">
    <location>
        <begin position="74"/>
        <end position="111"/>
    </location>
</feature>
<feature type="region of interest" description="Disordered" evidence="1">
    <location>
        <begin position="123"/>
        <end position="151"/>
    </location>
</feature>
<name>A0ABX0K2Q8_9PROT</name>
<keyword evidence="2" id="KW-1133">Transmembrane helix</keyword>
<keyword evidence="2" id="KW-0812">Transmembrane</keyword>
<comment type="caution">
    <text evidence="3">The sequence shown here is derived from an EMBL/GenBank/DDBJ whole genome shotgun (WGS) entry which is preliminary data.</text>
</comment>
<gene>
    <name evidence="3" type="ORF">GOB81_15380</name>
</gene>
<dbReference type="EMBL" id="WOSY01000024">
    <property type="protein sequence ID" value="NHN89981.1"/>
    <property type="molecule type" value="Genomic_DNA"/>
</dbReference>
<evidence type="ECO:0000313" key="3">
    <source>
        <dbReference type="EMBL" id="NHN89981.1"/>
    </source>
</evidence>
<keyword evidence="4" id="KW-1185">Reference proteome</keyword>
<evidence type="ECO:0000256" key="1">
    <source>
        <dbReference type="SAM" id="MobiDB-lite"/>
    </source>
</evidence>
<evidence type="ECO:0000313" key="4">
    <source>
        <dbReference type="Proteomes" id="UP000631653"/>
    </source>
</evidence>
<reference evidence="3 4" key="1">
    <citation type="journal article" date="2020" name="Int. J. Syst. Evol. Microbiol.">
        <title>Novel acetic acid bacteria from cider fermentations: Acetobacter conturbans sp. nov. and Acetobacter fallax sp. nov.</title>
        <authorList>
            <person name="Sombolestani A.S."/>
            <person name="Cleenwerck I."/>
            <person name="Cnockaert M."/>
            <person name="Borremans W."/>
            <person name="Wieme A.D."/>
            <person name="De Vuyst L."/>
            <person name="Vandamme P."/>
        </authorList>
    </citation>
    <scope>NUCLEOTIDE SEQUENCE [LARGE SCALE GENOMIC DNA]</scope>
    <source>
        <strain evidence="3 4">LMG 1627</strain>
    </source>
</reference>
<sequence>MTRIVIQTGTSAPVTLDIEDTGDNAPVHLHLPAAPNLPAGQPKEEAAKWRVWRRPAVVAALTVIAVFAVMRVTAPPSSQEPPPPPFARLPPIPGHGPEILQRQTEAPRTTDDRQVLLDALKQPAHVEPPPGVPGNALATAPSATNAFGLEN</sequence>
<proteinExistence type="predicted"/>
<organism evidence="3 4">
    <name type="scientific">Acetobacter conturbans</name>
    <dbReference type="NCBI Taxonomy" id="1737472"/>
    <lineage>
        <taxon>Bacteria</taxon>
        <taxon>Pseudomonadati</taxon>
        <taxon>Pseudomonadota</taxon>
        <taxon>Alphaproteobacteria</taxon>
        <taxon>Acetobacterales</taxon>
        <taxon>Acetobacteraceae</taxon>
        <taxon>Acetobacter</taxon>
    </lineage>
</organism>
<protein>
    <submittedName>
        <fullName evidence="3">Uncharacterized protein</fullName>
    </submittedName>
</protein>